<comment type="caution">
    <text evidence="2">The sequence shown here is derived from an EMBL/GenBank/DDBJ whole genome shotgun (WGS) entry which is preliminary data.</text>
</comment>
<dbReference type="PANTHER" id="PTHR36558">
    <property type="entry name" value="GLR1098 PROTEIN"/>
    <property type="match status" value="1"/>
</dbReference>
<keyword evidence="2" id="KW-0378">Hydrolase</keyword>
<dbReference type="EMBL" id="JAZAQF010000021">
    <property type="protein sequence ID" value="MFG3816750.1"/>
    <property type="molecule type" value="Genomic_DNA"/>
</dbReference>
<dbReference type="SUPFAM" id="SSF52980">
    <property type="entry name" value="Restriction endonuclease-like"/>
    <property type="match status" value="1"/>
</dbReference>
<gene>
    <name evidence="2" type="ORF">VPK24_03805</name>
</gene>
<name>A0ABW7C6C4_9CYAN</name>
<feature type="domain" description="Putative restriction endonuclease" evidence="1">
    <location>
        <begin position="11"/>
        <end position="165"/>
    </location>
</feature>
<dbReference type="InterPro" id="IPR012296">
    <property type="entry name" value="Nuclease_put_TT1808"/>
</dbReference>
<accession>A0ABW7C6C4</accession>
<dbReference type="CDD" id="cd06260">
    <property type="entry name" value="DUF820-like"/>
    <property type="match status" value="1"/>
</dbReference>
<evidence type="ECO:0000313" key="3">
    <source>
        <dbReference type="Proteomes" id="UP001604335"/>
    </source>
</evidence>
<reference evidence="3" key="1">
    <citation type="journal article" date="2024" name="Algal Res.">
        <title>Biochemical, toxicological and genomic investigation of a high-biomass producing Limnothrix strain isolated from Italian shallow drinking water reservoir.</title>
        <authorList>
            <person name="Simonazzi M."/>
            <person name="Shishido T.K."/>
            <person name="Delbaje E."/>
            <person name="Wahlsten M."/>
            <person name="Fewer D.P."/>
            <person name="Sivonen K."/>
            <person name="Pezzolesi L."/>
            <person name="Pistocchi R."/>
        </authorList>
    </citation>
    <scope>NUCLEOTIDE SEQUENCE [LARGE SCALE GENOMIC DNA]</scope>
    <source>
        <strain evidence="3">LRLZ20PSL1</strain>
    </source>
</reference>
<dbReference type="RefSeq" id="WP_393010826.1">
    <property type="nucleotide sequence ID" value="NZ_JAZAQF010000021.1"/>
</dbReference>
<dbReference type="InterPro" id="IPR008538">
    <property type="entry name" value="Uma2"/>
</dbReference>
<proteinExistence type="predicted"/>
<keyword evidence="2" id="KW-0255">Endonuclease</keyword>
<protein>
    <submittedName>
        <fullName evidence="2">Uma2 family endonuclease</fullName>
    </submittedName>
</protein>
<evidence type="ECO:0000259" key="1">
    <source>
        <dbReference type="Pfam" id="PF05685"/>
    </source>
</evidence>
<dbReference type="GO" id="GO:0004519">
    <property type="term" value="F:endonuclease activity"/>
    <property type="evidence" value="ECO:0007669"/>
    <property type="project" value="UniProtKB-KW"/>
</dbReference>
<evidence type="ECO:0000313" key="2">
    <source>
        <dbReference type="EMBL" id="MFG3816750.1"/>
    </source>
</evidence>
<sequence length="205" mass="23393">MVALPDRLSVADYLALEAMSTTKHEYWDGYLVVMDGASDAHVAIVGNLFAALLGHIAPPCRLYMTDMRLQIVHKNRYFYPDLLVTCDPRDTVITPENNYAKQFPTLIVEVLSDTTELRDRSSKFFDYQQIESLQEYALINTSCQRVECFRRSTGDDWVLTTYNPDRADQFQLKSVDFTGTLTQLYRNAIALPSHPSLDTSPPDRL</sequence>
<keyword evidence="2" id="KW-0540">Nuclease</keyword>
<dbReference type="Pfam" id="PF05685">
    <property type="entry name" value="Uma2"/>
    <property type="match status" value="1"/>
</dbReference>
<dbReference type="InterPro" id="IPR011335">
    <property type="entry name" value="Restrct_endonuc-II-like"/>
</dbReference>
<dbReference type="Proteomes" id="UP001604335">
    <property type="component" value="Unassembled WGS sequence"/>
</dbReference>
<organism evidence="2 3">
    <name type="scientific">Limnothrix redekei LRLZ20PSL1</name>
    <dbReference type="NCBI Taxonomy" id="3112953"/>
    <lineage>
        <taxon>Bacteria</taxon>
        <taxon>Bacillati</taxon>
        <taxon>Cyanobacteriota</taxon>
        <taxon>Cyanophyceae</taxon>
        <taxon>Pseudanabaenales</taxon>
        <taxon>Pseudanabaenaceae</taxon>
        <taxon>Limnothrix</taxon>
    </lineage>
</organism>
<keyword evidence="3" id="KW-1185">Reference proteome</keyword>
<dbReference type="PANTHER" id="PTHR36558:SF1">
    <property type="entry name" value="RESTRICTION ENDONUCLEASE DOMAIN-CONTAINING PROTEIN-RELATED"/>
    <property type="match status" value="1"/>
</dbReference>
<dbReference type="Gene3D" id="3.90.1570.10">
    <property type="entry name" value="tt1808, chain A"/>
    <property type="match status" value="1"/>
</dbReference>